<dbReference type="AlphaFoldDB" id="A0A0E0K0J8"/>
<evidence type="ECO:0000256" key="1">
    <source>
        <dbReference type="SAM" id="MobiDB-lite"/>
    </source>
</evidence>
<feature type="region of interest" description="Disordered" evidence="1">
    <location>
        <begin position="76"/>
        <end position="117"/>
    </location>
</feature>
<proteinExistence type="predicted"/>
<evidence type="ECO:0000313" key="2">
    <source>
        <dbReference type="EnsemblPlants" id="OPUNC02G16850.1"/>
    </source>
</evidence>
<dbReference type="Proteomes" id="UP000026962">
    <property type="component" value="Chromosome 2"/>
</dbReference>
<keyword evidence="3" id="KW-1185">Reference proteome</keyword>
<dbReference type="EnsemblPlants" id="OPUNC02G16850.1">
    <property type="protein sequence ID" value="OPUNC02G16850.1"/>
    <property type="gene ID" value="OPUNC02G16850"/>
</dbReference>
<accession>A0A0E0K0J8</accession>
<sequence>MAWGSSPVEGSVLPLSQITNDRMADLPRKFMPAVADREVVVLGQARPAPQFPGRAVLLPLSPNLCLPDVKLIVSPRQSELSAKEKREEKNRKQREWRARNAEKRATTDIGEQSASSAFNEGNGKNICVPQIEYAGTLTNRIERERGSVGQAVPTERASGTATVSQVKTA</sequence>
<dbReference type="Gramene" id="OPUNC02G16850.1">
    <property type="protein sequence ID" value="OPUNC02G16850.1"/>
    <property type="gene ID" value="OPUNC02G16850"/>
</dbReference>
<dbReference type="HOGENOM" id="CLU_1581068_0_0_1"/>
<feature type="compositionally biased region" description="Basic and acidic residues" evidence="1">
    <location>
        <begin position="81"/>
        <end position="106"/>
    </location>
</feature>
<evidence type="ECO:0000313" key="3">
    <source>
        <dbReference type="Proteomes" id="UP000026962"/>
    </source>
</evidence>
<feature type="region of interest" description="Disordered" evidence="1">
    <location>
        <begin position="145"/>
        <end position="169"/>
    </location>
</feature>
<organism evidence="2">
    <name type="scientific">Oryza punctata</name>
    <name type="common">Red rice</name>
    <dbReference type="NCBI Taxonomy" id="4537"/>
    <lineage>
        <taxon>Eukaryota</taxon>
        <taxon>Viridiplantae</taxon>
        <taxon>Streptophyta</taxon>
        <taxon>Embryophyta</taxon>
        <taxon>Tracheophyta</taxon>
        <taxon>Spermatophyta</taxon>
        <taxon>Magnoliopsida</taxon>
        <taxon>Liliopsida</taxon>
        <taxon>Poales</taxon>
        <taxon>Poaceae</taxon>
        <taxon>BOP clade</taxon>
        <taxon>Oryzoideae</taxon>
        <taxon>Oryzeae</taxon>
        <taxon>Oryzinae</taxon>
        <taxon>Oryza</taxon>
    </lineage>
</organism>
<reference evidence="2" key="1">
    <citation type="submission" date="2015-04" db="UniProtKB">
        <authorList>
            <consortium name="EnsemblPlants"/>
        </authorList>
    </citation>
    <scope>IDENTIFICATION</scope>
</reference>
<name>A0A0E0K0J8_ORYPU</name>
<reference evidence="2" key="2">
    <citation type="submission" date="2018-05" db="EMBL/GenBank/DDBJ databases">
        <title>OpunRS2 (Oryza punctata Reference Sequence Version 2).</title>
        <authorList>
            <person name="Zhang J."/>
            <person name="Kudrna D."/>
            <person name="Lee S."/>
            <person name="Talag J."/>
            <person name="Welchert J."/>
            <person name="Wing R.A."/>
        </authorList>
    </citation>
    <scope>NUCLEOTIDE SEQUENCE [LARGE SCALE GENOMIC DNA]</scope>
</reference>
<feature type="compositionally biased region" description="Polar residues" evidence="1">
    <location>
        <begin position="157"/>
        <end position="169"/>
    </location>
</feature>
<protein>
    <submittedName>
        <fullName evidence="2">Uncharacterized protein</fullName>
    </submittedName>
</protein>